<reference evidence="4 5" key="1">
    <citation type="submission" date="2020-10" db="EMBL/GenBank/DDBJ databases">
        <title>Olsenella immobilis sp.nov., isolated from the mud in a fermentation cellar used for the production of Chinese strong-flavoured liquor.</title>
        <authorList>
            <person name="Lu L."/>
        </authorList>
    </citation>
    <scope>NUCLEOTIDE SEQUENCE [LARGE SCALE GENOMIC DNA]</scope>
    <source>
        <strain evidence="4 5">LZLJ-2</strain>
    </source>
</reference>
<evidence type="ECO:0000313" key="4">
    <source>
        <dbReference type="EMBL" id="QOY61621.1"/>
    </source>
</evidence>
<keyword evidence="4" id="KW-0808">Transferase</keyword>
<protein>
    <submittedName>
        <fullName evidence="4">Sugar transferase</fullName>
    </submittedName>
</protein>
<feature type="transmembrane region" description="Helical" evidence="2">
    <location>
        <begin position="78"/>
        <end position="99"/>
    </location>
</feature>
<organism evidence="4 5">
    <name type="scientific">Thermophilibacter immobilis</name>
    <dbReference type="NCBI Taxonomy" id="2779519"/>
    <lineage>
        <taxon>Bacteria</taxon>
        <taxon>Bacillati</taxon>
        <taxon>Actinomycetota</taxon>
        <taxon>Coriobacteriia</taxon>
        <taxon>Coriobacteriales</taxon>
        <taxon>Atopobiaceae</taxon>
        <taxon>Thermophilibacter</taxon>
    </lineage>
</organism>
<dbReference type="Proteomes" id="UP000593735">
    <property type="component" value="Chromosome"/>
</dbReference>
<proteinExistence type="inferred from homology"/>
<dbReference type="PANTHER" id="PTHR30576:SF0">
    <property type="entry name" value="UNDECAPRENYL-PHOSPHATE N-ACETYLGALACTOSAMINYL 1-PHOSPHATE TRANSFERASE-RELATED"/>
    <property type="match status" value="1"/>
</dbReference>
<evidence type="ECO:0000256" key="2">
    <source>
        <dbReference type="SAM" id="Phobius"/>
    </source>
</evidence>
<dbReference type="Pfam" id="PF02397">
    <property type="entry name" value="Bac_transf"/>
    <property type="match status" value="1"/>
</dbReference>
<evidence type="ECO:0000313" key="5">
    <source>
        <dbReference type="Proteomes" id="UP000593735"/>
    </source>
</evidence>
<feature type="domain" description="Bacterial sugar transferase" evidence="3">
    <location>
        <begin position="73"/>
        <end position="263"/>
    </location>
</feature>
<keyword evidence="2" id="KW-0472">Membrane</keyword>
<comment type="similarity">
    <text evidence="1">Belongs to the bacterial sugar transferase family.</text>
</comment>
<sequence length="269" mass="30011">MTSDVDVAGAAVASPLEEEVTVVSPLEAEAAAYPPDFDEKAFAVAHPEVTYRAPAPVAGALPLPGGVAYRAVKRVFDFVFSACVTVVLAIPVAIACLAIRLESAGPAMFTQERIGKDGRPFRIYKIRTMYVDAHDHPERYLNETQLEEWRREQKVDHDPRVTHVGRILRKASLDELPQFLNVLKGDLSVIGPRPVTEAETWQLANARDEFLSRKPGITGWWQVTSRNDATWADGERQGLELFYVRHASLSLDLRIFVRTFRAMARKTGQ</sequence>
<dbReference type="PANTHER" id="PTHR30576">
    <property type="entry name" value="COLANIC BIOSYNTHESIS UDP-GLUCOSE LIPID CARRIER TRANSFERASE"/>
    <property type="match status" value="1"/>
</dbReference>
<accession>A0A7S7RUT5</accession>
<dbReference type="KEGG" id="tio:INP52_08065"/>
<dbReference type="EMBL" id="CP063767">
    <property type="protein sequence ID" value="QOY61621.1"/>
    <property type="molecule type" value="Genomic_DNA"/>
</dbReference>
<name>A0A7S7RUT5_9ACTN</name>
<dbReference type="InterPro" id="IPR003362">
    <property type="entry name" value="Bact_transf"/>
</dbReference>
<gene>
    <name evidence="4" type="ORF">INP52_08065</name>
</gene>
<keyword evidence="5" id="KW-1185">Reference proteome</keyword>
<evidence type="ECO:0000259" key="3">
    <source>
        <dbReference type="Pfam" id="PF02397"/>
    </source>
</evidence>
<keyword evidence="2" id="KW-1133">Transmembrane helix</keyword>
<dbReference type="AlphaFoldDB" id="A0A7S7RUT5"/>
<dbReference type="GO" id="GO:0016780">
    <property type="term" value="F:phosphotransferase activity, for other substituted phosphate groups"/>
    <property type="evidence" value="ECO:0007669"/>
    <property type="project" value="TreeGrafter"/>
</dbReference>
<keyword evidence="2" id="KW-0812">Transmembrane</keyword>
<evidence type="ECO:0000256" key="1">
    <source>
        <dbReference type="ARBA" id="ARBA00006464"/>
    </source>
</evidence>